<dbReference type="Gene3D" id="1.10.510.10">
    <property type="entry name" value="Transferase(Phosphotransferase) domain 1"/>
    <property type="match status" value="1"/>
</dbReference>
<dbReference type="Proteomes" id="UP000825729">
    <property type="component" value="Unassembled WGS sequence"/>
</dbReference>
<gene>
    <name evidence="14" type="ORF">H6P81_007704</name>
</gene>
<dbReference type="InterPro" id="IPR008271">
    <property type="entry name" value="Ser/Thr_kinase_AS"/>
</dbReference>
<proteinExistence type="inferred from homology"/>
<evidence type="ECO:0000259" key="12">
    <source>
        <dbReference type="PROSITE" id="PS50030"/>
    </source>
</evidence>
<accession>A0AAV7F108</accession>
<dbReference type="EMBL" id="JAINDJ010000003">
    <property type="protein sequence ID" value="KAG9454800.1"/>
    <property type="molecule type" value="Genomic_DNA"/>
</dbReference>
<dbReference type="PROSITE" id="PS50032">
    <property type="entry name" value="KA1"/>
    <property type="match status" value="1"/>
</dbReference>
<keyword evidence="15" id="KW-1185">Reference proteome</keyword>
<evidence type="ECO:0000259" key="11">
    <source>
        <dbReference type="PROSITE" id="PS50011"/>
    </source>
</evidence>
<dbReference type="Pfam" id="PF00069">
    <property type="entry name" value="Pkinase"/>
    <property type="match status" value="1"/>
</dbReference>
<name>A0AAV7F108_ARIFI</name>
<comment type="similarity">
    <text evidence="1">Belongs to the protein kinase superfamily. CAMK Ser/Thr protein kinase family. SNF1 subfamily.</text>
</comment>
<evidence type="ECO:0000256" key="1">
    <source>
        <dbReference type="ARBA" id="ARBA00006234"/>
    </source>
</evidence>
<evidence type="ECO:0000256" key="10">
    <source>
        <dbReference type="PROSITE-ProRule" id="PRU10141"/>
    </source>
</evidence>
<dbReference type="EC" id="2.7.11.1" evidence="2"/>
<evidence type="ECO:0000256" key="9">
    <source>
        <dbReference type="ARBA" id="ARBA00048679"/>
    </source>
</evidence>
<dbReference type="CDD" id="cd14335">
    <property type="entry name" value="UBA_SnRK1_plant"/>
    <property type="match status" value="1"/>
</dbReference>
<dbReference type="PROSITE" id="PS00107">
    <property type="entry name" value="PROTEIN_KINASE_ATP"/>
    <property type="match status" value="1"/>
</dbReference>
<evidence type="ECO:0000256" key="8">
    <source>
        <dbReference type="ARBA" id="ARBA00047899"/>
    </source>
</evidence>
<dbReference type="CDD" id="cd14079">
    <property type="entry name" value="STKc_AMPK_alpha"/>
    <property type="match status" value="1"/>
</dbReference>
<comment type="catalytic activity">
    <reaction evidence="9">
        <text>L-seryl-[protein] + ATP = O-phospho-L-seryl-[protein] + ADP + H(+)</text>
        <dbReference type="Rhea" id="RHEA:17989"/>
        <dbReference type="Rhea" id="RHEA-COMP:9863"/>
        <dbReference type="Rhea" id="RHEA-COMP:11604"/>
        <dbReference type="ChEBI" id="CHEBI:15378"/>
        <dbReference type="ChEBI" id="CHEBI:29999"/>
        <dbReference type="ChEBI" id="CHEBI:30616"/>
        <dbReference type="ChEBI" id="CHEBI:83421"/>
        <dbReference type="ChEBI" id="CHEBI:456216"/>
        <dbReference type="EC" id="2.7.11.1"/>
    </reaction>
</comment>
<dbReference type="SUPFAM" id="SSF56112">
    <property type="entry name" value="Protein kinase-like (PK-like)"/>
    <property type="match status" value="1"/>
</dbReference>
<dbReference type="InterPro" id="IPR015940">
    <property type="entry name" value="UBA"/>
</dbReference>
<evidence type="ECO:0000259" key="13">
    <source>
        <dbReference type="PROSITE" id="PS50032"/>
    </source>
</evidence>
<dbReference type="InterPro" id="IPR000719">
    <property type="entry name" value="Prot_kinase_dom"/>
</dbReference>
<dbReference type="PROSITE" id="PS50030">
    <property type="entry name" value="UBA"/>
    <property type="match status" value="1"/>
</dbReference>
<dbReference type="SMART" id="SM00220">
    <property type="entry name" value="S_TKc"/>
    <property type="match status" value="1"/>
</dbReference>
<dbReference type="FunFam" id="3.30.200.20:FF:000003">
    <property type="entry name" value="Non-specific serine/threonine protein kinase"/>
    <property type="match status" value="1"/>
</dbReference>
<dbReference type="InterPro" id="IPR017441">
    <property type="entry name" value="Protein_kinase_ATP_BS"/>
</dbReference>
<dbReference type="CDD" id="cd12122">
    <property type="entry name" value="AMPKA_C"/>
    <property type="match status" value="1"/>
</dbReference>
<feature type="domain" description="UBA" evidence="12">
    <location>
        <begin position="291"/>
        <end position="331"/>
    </location>
</feature>
<dbReference type="PANTHER" id="PTHR24346:SF82">
    <property type="entry name" value="KP78A-RELATED"/>
    <property type="match status" value="1"/>
</dbReference>
<evidence type="ECO:0000256" key="6">
    <source>
        <dbReference type="ARBA" id="ARBA00022777"/>
    </source>
</evidence>
<keyword evidence="3" id="KW-0723">Serine/threonine-protein kinase</keyword>
<feature type="domain" description="KA1" evidence="13">
    <location>
        <begin position="452"/>
        <end position="500"/>
    </location>
</feature>
<evidence type="ECO:0000256" key="7">
    <source>
        <dbReference type="ARBA" id="ARBA00022840"/>
    </source>
</evidence>
<dbReference type="PROSITE" id="PS00108">
    <property type="entry name" value="PROTEIN_KINASE_ST"/>
    <property type="match status" value="1"/>
</dbReference>
<evidence type="ECO:0000256" key="5">
    <source>
        <dbReference type="ARBA" id="ARBA00022741"/>
    </source>
</evidence>
<evidence type="ECO:0000256" key="3">
    <source>
        <dbReference type="ARBA" id="ARBA00022527"/>
    </source>
</evidence>
<comment type="caution">
    <text evidence="14">The sequence shown here is derived from an EMBL/GenBank/DDBJ whole genome shotgun (WGS) entry which is preliminary data.</text>
</comment>
<dbReference type="GO" id="GO:0005524">
    <property type="term" value="F:ATP binding"/>
    <property type="evidence" value="ECO:0007669"/>
    <property type="project" value="UniProtKB-UniRule"/>
</dbReference>
<feature type="domain" description="Protein kinase" evidence="11">
    <location>
        <begin position="19"/>
        <end position="270"/>
    </location>
</feature>
<dbReference type="GO" id="GO:0035556">
    <property type="term" value="P:intracellular signal transduction"/>
    <property type="evidence" value="ECO:0007669"/>
    <property type="project" value="TreeGrafter"/>
</dbReference>
<evidence type="ECO:0000256" key="2">
    <source>
        <dbReference type="ARBA" id="ARBA00012513"/>
    </source>
</evidence>
<dbReference type="InterPro" id="IPR011009">
    <property type="entry name" value="Kinase-like_dom_sf"/>
</dbReference>
<keyword evidence="5 10" id="KW-0547">Nucleotide-binding</keyword>
<keyword evidence="6" id="KW-0418">Kinase</keyword>
<evidence type="ECO:0000313" key="14">
    <source>
        <dbReference type="EMBL" id="KAG9454800.1"/>
    </source>
</evidence>
<dbReference type="PROSITE" id="PS50011">
    <property type="entry name" value="PROTEIN_KINASE_DOM"/>
    <property type="match status" value="1"/>
</dbReference>
<dbReference type="InterPro" id="IPR001772">
    <property type="entry name" value="KA1_dom"/>
</dbReference>
<dbReference type="InterPro" id="IPR028375">
    <property type="entry name" value="KA1/Ssp2_C"/>
</dbReference>
<evidence type="ECO:0000256" key="4">
    <source>
        <dbReference type="ARBA" id="ARBA00022679"/>
    </source>
</evidence>
<dbReference type="AlphaFoldDB" id="A0AAV7F108"/>
<dbReference type="GO" id="GO:0005737">
    <property type="term" value="C:cytoplasm"/>
    <property type="evidence" value="ECO:0007669"/>
    <property type="project" value="TreeGrafter"/>
</dbReference>
<dbReference type="PANTHER" id="PTHR24346">
    <property type="entry name" value="MAP/MICROTUBULE AFFINITY-REGULATING KINASE"/>
    <property type="match status" value="1"/>
</dbReference>
<protein>
    <recommendedName>
        <fullName evidence="2">non-specific serine/threonine protein kinase</fullName>
        <ecNumber evidence="2">2.7.11.1</ecNumber>
    </recommendedName>
</protein>
<keyword evidence="4" id="KW-0808">Transferase</keyword>
<keyword evidence="7 10" id="KW-0067">ATP-binding</keyword>
<reference evidence="14 15" key="1">
    <citation type="submission" date="2021-07" db="EMBL/GenBank/DDBJ databases">
        <title>The Aristolochia fimbriata genome: insights into angiosperm evolution, floral development and chemical biosynthesis.</title>
        <authorList>
            <person name="Jiao Y."/>
        </authorList>
    </citation>
    <scope>NUCLEOTIDE SEQUENCE [LARGE SCALE GENOMIC DNA]</scope>
    <source>
        <strain evidence="14">IBCAS-2021</strain>
        <tissue evidence="14">Leaf</tissue>
    </source>
</reference>
<organism evidence="14 15">
    <name type="scientific">Aristolochia fimbriata</name>
    <name type="common">White veined hardy Dutchman's pipe vine</name>
    <dbReference type="NCBI Taxonomy" id="158543"/>
    <lineage>
        <taxon>Eukaryota</taxon>
        <taxon>Viridiplantae</taxon>
        <taxon>Streptophyta</taxon>
        <taxon>Embryophyta</taxon>
        <taxon>Tracheophyta</taxon>
        <taxon>Spermatophyta</taxon>
        <taxon>Magnoliopsida</taxon>
        <taxon>Magnoliidae</taxon>
        <taxon>Piperales</taxon>
        <taxon>Aristolochiaceae</taxon>
        <taxon>Aristolochia</taxon>
    </lineage>
</organism>
<sequence>MDGSSSRGSRSSERTIPNYRLGKPLGIGSFGKVKLAQHLLTGHKVAIKILNRHMLNEAEAERVRREIKLLRLFVHPHIIRLYEVVETNSNIYVVMEYMNRGELFDYITEKSRLKEDEARFFFQQIISGVEFCHHNMVVHRDLKPENLLLDSKGNVKIADFGLGNVMRDGHFLKTSCGSPNYAAPEVISGQLYAGPEVDIWSCGVILYALLCGRLPFDVDNIPSLYKKIKSGIYTLPGYLSPGARDLISRILVVDPIKRITIPMIRQHPWFREHLPRYLAMPAVDAMQMVKKIDEEILQVVVDIGFDRSQVIESLQNKMQNQATVTYYLLWDNRFRVSSDFLRAEFEDSSLNNLGASISSHSSERHTYVDYQDLCSSSNLQAEKKWALGLQSQAPPCEIMTEVLKALHSLNVCWKKIGHYTMKCKWLPQFPSYSGKLSGTLKDESVIFEDGNPRLLSYTIKFEMQLYKARDENYLLDLQRLHGSPFLFLEMCAAFLAQLQLI</sequence>
<feature type="binding site" evidence="10">
    <location>
        <position position="48"/>
    </location>
    <ligand>
        <name>ATP</name>
        <dbReference type="ChEBI" id="CHEBI:30616"/>
    </ligand>
</feature>
<comment type="catalytic activity">
    <reaction evidence="8">
        <text>L-threonyl-[protein] + ATP = O-phospho-L-threonyl-[protein] + ADP + H(+)</text>
        <dbReference type="Rhea" id="RHEA:46608"/>
        <dbReference type="Rhea" id="RHEA-COMP:11060"/>
        <dbReference type="Rhea" id="RHEA-COMP:11605"/>
        <dbReference type="ChEBI" id="CHEBI:15378"/>
        <dbReference type="ChEBI" id="CHEBI:30013"/>
        <dbReference type="ChEBI" id="CHEBI:30616"/>
        <dbReference type="ChEBI" id="CHEBI:61977"/>
        <dbReference type="ChEBI" id="CHEBI:456216"/>
        <dbReference type="EC" id="2.7.11.1"/>
    </reaction>
</comment>
<dbReference type="SUPFAM" id="SSF103243">
    <property type="entry name" value="KA1-like"/>
    <property type="match status" value="1"/>
</dbReference>
<dbReference type="Gene3D" id="3.30.310.80">
    <property type="entry name" value="Kinase associated domain 1, KA1"/>
    <property type="match status" value="1"/>
</dbReference>
<dbReference type="GO" id="GO:0004674">
    <property type="term" value="F:protein serine/threonine kinase activity"/>
    <property type="evidence" value="ECO:0007669"/>
    <property type="project" value="UniProtKB-KW"/>
</dbReference>
<dbReference type="Pfam" id="PF02149">
    <property type="entry name" value="KA1"/>
    <property type="match status" value="1"/>
</dbReference>
<evidence type="ECO:0000313" key="15">
    <source>
        <dbReference type="Proteomes" id="UP000825729"/>
    </source>
</evidence>
<dbReference type="FunFam" id="1.10.510.10:FF:000592">
    <property type="entry name" value="CAMK family protein kinase"/>
    <property type="match status" value="1"/>
</dbReference>